<comment type="similarity">
    <text evidence="1 2">Belongs to the peptidase M16 family.</text>
</comment>
<feature type="region of interest" description="Disordered" evidence="3">
    <location>
        <begin position="1"/>
        <end position="29"/>
    </location>
</feature>
<dbReference type="Pfam" id="PF05193">
    <property type="entry name" value="Peptidase_M16_C"/>
    <property type="match status" value="1"/>
</dbReference>
<dbReference type="Proteomes" id="UP000641514">
    <property type="component" value="Unassembled WGS sequence"/>
</dbReference>
<name>A0A916U599_9ACTN</name>
<dbReference type="Pfam" id="PF00675">
    <property type="entry name" value="Peptidase_M16"/>
    <property type="match status" value="1"/>
</dbReference>
<evidence type="ECO:0000256" key="3">
    <source>
        <dbReference type="SAM" id="MobiDB-lite"/>
    </source>
</evidence>
<reference evidence="6" key="2">
    <citation type="submission" date="2020-09" db="EMBL/GenBank/DDBJ databases">
        <authorList>
            <person name="Sun Q."/>
            <person name="Zhou Y."/>
        </authorList>
    </citation>
    <scope>NUCLEOTIDE SEQUENCE</scope>
    <source>
        <strain evidence="6">CGMCC 1.15478</strain>
    </source>
</reference>
<proteinExistence type="inferred from homology"/>
<gene>
    <name evidence="6" type="ORF">GCM10011410_11060</name>
</gene>
<dbReference type="EMBL" id="BMJH01000001">
    <property type="protein sequence ID" value="GGC60352.1"/>
    <property type="molecule type" value="Genomic_DNA"/>
</dbReference>
<dbReference type="GO" id="GO:0004222">
    <property type="term" value="F:metalloendopeptidase activity"/>
    <property type="evidence" value="ECO:0007669"/>
    <property type="project" value="InterPro"/>
</dbReference>
<dbReference type="InterPro" id="IPR001431">
    <property type="entry name" value="Pept_M16_Zn_BS"/>
</dbReference>
<sequence>MVHPLNRGYRDQAAPGVEHTPGRLLSHDNAANGVHRTVLPGGLRIVTEHVPGVQSASVGLWVGVGSRDEHPDHAGAAHFLEHLLFKSTPTRTAQSIAEEIDAVGGDFNAFTAREHTCYFAHVLDNDLELAIDLVTDVVLRGQCHASDVEVERSVVLEELAMRDDDPEDLLGDAFLASVFSDHRLGRPVIGSAESVEMMTRRQLHGFHARRYRPEHMVLSVAGNIAHNEVVELAYPYFARNLDHNAVPAPRRSGTLTLKRRPSVTVLDRDNEQTHISLGVRSFGRHDSRRWALSVLNTALGGGMSSRLFQEVREKRGLAYSVYSNVDTFSDIGAFSIYAGCQDEHLGEVVDVVEKVLQDVAENGITDAECRRAQGNLRGQLVLGLEDVPSRMHRIGRSELSYGNHFTVSDTIARINAVTGDEVRAVAHELLQRPMGAAVVGPFADTADLPASVRRLCRIT</sequence>
<dbReference type="Gene3D" id="3.30.830.10">
    <property type="entry name" value="Metalloenzyme, LuxS/M16 peptidase-like"/>
    <property type="match status" value="2"/>
</dbReference>
<evidence type="ECO:0000256" key="1">
    <source>
        <dbReference type="ARBA" id="ARBA00007261"/>
    </source>
</evidence>
<feature type="domain" description="Peptidase M16 N-terminal" evidence="4">
    <location>
        <begin position="44"/>
        <end position="190"/>
    </location>
</feature>
<dbReference type="GO" id="GO:0046872">
    <property type="term" value="F:metal ion binding"/>
    <property type="evidence" value="ECO:0007669"/>
    <property type="project" value="InterPro"/>
</dbReference>
<evidence type="ECO:0000259" key="4">
    <source>
        <dbReference type="Pfam" id="PF00675"/>
    </source>
</evidence>
<dbReference type="GO" id="GO:0006508">
    <property type="term" value="P:proteolysis"/>
    <property type="evidence" value="ECO:0007669"/>
    <property type="project" value="InterPro"/>
</dbReference>
<keyword evidence="7" id="KW-1185">Reference proteome</keyword>
<evidence type="ECO:0000313" key="6">
    <source>
        <dbReference type="EMBL" id="GGC60352.1"/>
    </source>
</evidence>
<reference evidence="6" key="1">
    <citation type="journal article" date="2014" name="Int. J. Syst. Evol. Microbiol.">
        <title>Complete genome sequence of Corynebacterium casei LMG S-19264T (=DSM 44701T), isolated from a smear-ripened cheese.</title>
        <authorList>
            <consortium name="US DOE Joint Genome Institute (JGI-PGF)"/>
            <person name="Walter F."/>
            <person name="Albersmeier A."/>
            <person name="Kalinowski J."/>
            <person name="Ruckert C."/>
        </authorList>
    </citation>
    <scope>NUCLEOTIDE SEQUENCE</scope>
    <source>
        <strain evidence="6">CGMCC 1.15478</strain>
    </source>
</reference>
<dbReference type="InterPro" id="IPR011765">
    <property type="entry name" value="Pept_M16_N"/>
</dbReference>
<evidence type="ECO:0000256" key="2">
    <source>
        <dbReference type="RuleBase" id="RU004447"/>
    </source>
</evidence>
<protein>
    <submittedName>
        <fullName evidence="6">Peptidase M16</fullName>
    </submittedName>
</protein>
<feature type="domain" description="Peptidase M16 C-terminal" evidence="5">
    <location>
        <begin position="198"/>
        <end position="375"/>
    </location>
</feature>
<dbReference type="InterPro" id="IPR050361">
    <property type="entry name" value="MPP/UQCRC_Complex"/>
</dbReference>
<dbReference type="PROSITE" id="PS00143">
    <property type="entry name" value="INSULINASE"/>
    <property type="match status" value="1"/>
</dbReference>
<organism evidence="6 7">
    <name type="scientific">Hoyosella rhizosphaerae</name>
    <dbReference type="NCBI Taxonomy" id="1755582"/>
    <lineage>
        <taxon>Bacteria</taxon>
        <taxon>Bacillati</taxon>
        <taxon>Actinomycetota</taxon>
        <taxon>Actinomycetes</taxon>
        <taxon>Mycobacteriales</taxon>
        <taxon>Hoyosellaceae</taxon>
        <taxon>Hoyosella</taxon>
    </lineage>
</organism>
<evidence type="ECO:0000313" key="7">
    <source>
        <dbReference type="Proteomes" id="UP000641514"/>
    </source>
</evidence>
<dbReference type="PANTHER" id="PTHR11851:SF49">
    <property type="entry name" value="MITOCHONDRIAL-PROCESSING PEPTIDASE SUBUNIT ALPHA"/>
    <property type="match status" value="1"/>
</dbReference>
<dbReference type="PANTHER" id="PTHR11851">
    <property type="entry name" value="METALLOPROTEASE"/>
    <property type="match status" value="1"/>
</dbReference>
<dbReference type="InterPro" id="IPR011249">
    <property type="entry name" value="Metalloenz_LuxS/M16"/>
</dbReference>
<dbReference type="SUPFAM" id="SSF63411">
    <property type="entry name" value="LuxS/MPP-like metallohydrolase"/>
    <property type="match status" value="2"/>
</dbReference>
<comment type="caution">
    <text evidence="6">The sequence shown here is derived from an EMBL/GenBank/DDBJ whole genome shotgun (WGS) entry which is preliminary data.</text>
</comment>
<accession>A0A916U599</accession>
<dbReference type="FunFam" id="3.30.830.10:FF:000008">
    <property type="entry name" value="Mitochondrial-processing peptidase subunit beta"/>
    <property type="match status" value="1"/>
</dbReference>
<evidence type="ECO:0000259" key="5">
    <source>
        <dbReference type="Pfam" id="PF05193"/>
    </source>
</evidence>
<dbReference type="InterPro" id="IPR007863">
    <property type="entry name" value="Peptidase_M16_C"/>
</dbReference>
<dbReference type="AlphaFoldDB" id="A0A916U599"/>